<sequence>MHYPSHQRMIHNGSRSITTWLILITIVLYILYAFNIVLFNNDHQDCQPSTTTLDDTTQEHVQITSYNMSSTSDRNIEHQVLAIENKDQVVDDTEREQEPEQEEEQEQEQEEEEEEDSHGDEEQEGNTSPIVVRLTPRQMAKREKTELKHIVFGIAASSNLWNTRKEYIKTWWRPKETRGVVWLDRRVSTRRNEGLPEIRISGDTSRFRYTNRQGQRSALRISRIVTETLKIGMKDVRWFVMGDDDTVFVVENVVRILSKYDHRHFYYVGSSSESHVQNIHFSYAMAYGGGGFAISYPLALELSKVQDRCIQRYPALYGSDDRIQACMAELGVPLTKEAGFHQYDVYGDLLGLLGAHPVTPLVSLHHLDVVQPIFPTMSRVQSLRHLMESINQDSGSIMQQSICYDKNRFWSISVSWGFMVQVIRGILSPRELEMPSRTFLNWYKRADYTAYAFNTRPVAKHPCQKPFIYYMSKTSYDPSAKQTVGVYTRDKSKNPFCRWRMVSPEKITSIVVTKSRDPQRWNKSPRRDCCRVMPSRKSSALYLSVGMCREGEFTEL</sequence>
<dbReference type="PANTHER" id="PTHR10811">
    <property type="entry name" value="FRINGE-RELATED"/>
    <property type="match status" value="1"/>
</dbReference>
<keyword evidence="4" id="KW-1185">Reference proteome</keyword>
<dbReference type="Proteomes" id="UP001157006">
    <property type="component" value="Chromosome 1S"/>
</dbReference>
<keyword evidence="2" id="KW-1133">Transmembrane helix</keyword>
<feature type="compositionally biased region" description="Acidic residues" evidence="1">
    <location>
        <begin position="90"/>
        <end position="124"/>
    </location>
</feature>
<dbReference type="Pfam" id="PF04646">
    <property type="entry name" value="DUF604"/>
    <property type="match status" value="1"/>
</dbReference>
<evidence type="ECO:0000256" key="2">
    <source>
        <dbReference type="SAM" id="Phobius"/>
    </source>
</evidence>
<name>A0AAV0Z5P8_VICFA</name>
<dbReference type="FunFam" id="3.90.550.50:FF:000006">
    <property type="entry name" value="Fringe-related protein-like"/>
    <property type="match status" value="1"/>
</dbReference>
<dbReference type="EMBL" id="OX451735">
    <property type="protein sequence ID" value="CAI8592393.1"/>
    <property type="molecule type" value="Genomic_DNA"/>
</dbReference>
<accession>A0AAV0Z5P8</accession>
<dbReference type="InterPro" id="IPR006740">
    <property type="entry name" value="DUF604"/>
</dbReference>
<keyword evidence="2" id="KW-0812">Transmembrane</keyword>
<gene>
    <name evidence="3" type="ORF">VFH_I037680</name>
</gene>
<evidence type="ECO:0000256" key="1">
    <source>
        <dbReference type="SAM" id="MobiDB-lite"/>
    </source>
</evidence>
<proteinExistence type="predicted"/>
<reference evidence="3 4" key="1">
    <citation type="submission" date="2023-01" db="EMBL/GenBank/DDBJ databases">
        <authorList>
            <person name="Kreplak J."/>
        </authorList>
    </citation>
    <scope>NUCLEOTIDE SEQUENCE [LARGE SCALE GENOMIC DNA]</scope>
</reference>
<keyword evidence="2" id="KW-0472">Membrane</keyword>
<feature type="transmembrane region" description="Helical" evidence="2">
    <location>
        <begin position="20"/>
        <end position="39"/>
    </location>
</feature>
<feature type="region of interest" description="Disordered" evidence="1">
    <location>
        <begin position="87"/>
        <end position="137"/>
    </location>
</feature>
<organism evidence="3 4">
    <name type="scientific">Vicia faba</name>
    <name type="common">Broad bean</name>
    <name type="synonym">Faba vulgaris</name>
    <dbReference type="NCBI Taxonomy" id="3906"/>
    <lineage>
        <taxon>Eukaryota</taxon>
        <taxon>Viridiplantae</taxon>
        <taxon>Streptophyta</taxon>
        <taxon>Embryophyta</taxon>
        <taxon>Tracheophyta</taxon>
        <taxon>Spermatophyta</taxon>
        <taxon>Magnoliopsida</taxon>
        <taxon>eudicotyledons</taxon>
        <taxon>Gunneridae</taxon>
        <taxon>Pentapetalae</taxon>
        <taxon>rosids</taxon>
        <taxon>fabids</taxon>
        <taxon>Fabales</taxon>
        <taxon>Fabaceae</taxon>
        <taxon>Papilionoideae</taxon>
        <taxon>50 kb inversion clade</taxon>
        <taxon>NPAAA clade</taxon>
        <taxon>Hologalegina</taxon>
        <taxon>IRL clade</taxon>
        <taxon>Fabeae</taxon>
        <taxon>Vicia</taxon>
    </lineage>
</organism>
<protein>
    <submittedName>
        <fullName evidence="3">Uncharacterized protein</fullName>
    </submittedName>
</protein>
<dbReference type="Gene3D" id="3.90.550.50">
    <property type="match status" value="1"/>
</dbReference>
<evidence type="ECO:0000313" key="3">
    <source>
        <dbReference type="EMBL" id="CAI8592393.1"/>
    </source>
</evidence>
<evidence type="ECO:0000313" key="4">
    <source>
        <dbReference type="Proteomes" id="UP001157006"/>
    </source>
</evidence>
<dbReference type="AlphaFoldDB" id="A0AAV0Z5P8"/>